<dbReference type="Gene3D" id="2.30.42.10">
    <property type="match status" value="1"/>
</dbReference>
<dbReference type="SMART" id="SM00326">
    <property type="entry name" value="SH3"/>
    <property type="match status" value="1"/>
</dbReference>
<evidence type="ECO:0000256" key="13">
    <source>
        <dbReference type="PROSITE-ProRule" id="PRU00023"/>
    </source>
</evidence>
<dbReference type="SUPFAM" id="SSF50044">
    <property type="entry name" value="SH3-domain"/>
    <property type="match status" value="1"/>
</dbReference>
<feature type="region of interest" description="Disordered" evidence="15">
    <location>
        <begin position="1446"/>
        <end position="1483"/>
    </location>
</feature>
<dbReference type="InterPro" id="IPR036770">
    <property type="entry name" value="Ankyrin_rpt-contain_sf"/>
</dbReference>
<feature type="region of interest" description="Disordered" evidence="15">
    <location>
        <begin position="851"/>
        <end position="873"/>
    </location>
</feature>
<dbReference type="PROSITE" id="PS50002">
    <property type="entry name" value="SH3"/>
    <property type="match status" value="1"/>
</dbReference>
<dbReference type="SMART" id="SM00248">
    <property type="entry name" value="ANK"/>
    <property type="match status" value="5"/>
</dbReference>
<feature type="compositionally biased region" description="Basic and acidic residues" evidence="15">
    <location>
        <begin position="1280"/>
        <end position="1298"/>
    </location>
</feature>
<feature type="compositionally biased region" description="Polar residues" evidence="15">
    <location>
        <begin position="1446"/>
        <end position="1458"/>
    </location>
</feature>
<evidence type="ECO:0000256" key="5">
    <source>
        <dbReference type="ARBA" id="ARBA00022525"/>
    </source>
</evidence>
<keyword evidence="10" id="KW-0638">Presynaptic neurotoxin</keyword>
<feature type="compositionally biased region" description="Low complexity" evidence="15">
    <location>
        <begin position="1088"/>
        <end position="1104"/>
    </location>
</feature>
<feature type="region of interest" description="Disordered" evidence="15">
    <location>
        <begin position="1056"/>
        <end position="1185"/>
    </location>
</feature>
<keyword evidence="7" id="KW-0800">Toxin</keyword>
<feature type="region of interest" description="Disordered" evidence="15">
    <location>
        <begin position="1713"/>
        <end position="1749"/>
    </location>
</feature>
<dbReference type="InterPro" id="IPR001660">
    <property type="entry name" value="SAM"/>
</dbReference>
<feature type="region of interest" description="Disordered" evidence="15">
    <location>
        <begin position="2364"/>
        <end position="2385"/>
    </location>
</feature>
<dbReference type="InterPro" id="IPR036034">
    <property type="entry name" value="PDZ_sf"/>
</dbReference>
<evidence type="ECO:0000313" key="20">
    <source>
        <dbReference type="Proteomes" id="UP000807504"/>
    </source>
</evidence>
<keyword evidence="11" id="KW-1053">Target membrane</keyword>
<dbReference type="Pfam" id="PF16511">
    <property type="entry name" value="FERM_f0"/>
    <property type="match status" value="1"/>
</dbReference>
<evidence type="ECO:0000256" key="11">
    <source>
        <dbReference type="ARBA" id="ARBA00023298"/>
    </source>
</evidence>
<dbReference type="Proteomes" id="UP000807504">
    <property type="component" value="Unassembled WGS sequence"/>
</dbReference>
<evidence type="ECO:0000256" key="2">
    <source>
        <dbReference type="ARBA" id="ARBA00004613"/>
    </source>
</evidence>
<name>A0A8T0EFV9_ARGBR</name>
<evidence type="ECO:0000256" key="7">
    <source>
        <dbReference type="ARBA" id="ARBA00022656"/>
    </source>
</evidence>
<dbReference type="PANTHER" id="PTHR24135">
    <property type="entry name" value="SH3 AND MULTIPLE ANKYRIN REPEAT DOMAINS PROTEIN"/>
    <property type="match status" value="1"/>
</dbReference>
<feature type="region of interest" description="Disordered" evidence="15">
    <location>
        <begin position="477"/>
        <end position="496"/>
    </location>
</feature>
<feature type="compositionally biased region" description="Polar residues" evidence="15">
    <location>
        <begin position="2516"/>
        <end position="2530"/>
    </location>
</feature>
<sequence length="2596" mass="287669">MSYSRWAVISCSGKSSECAISGSSEIPELKPEEPGGQAMKAVAMDTAEDSLSQNSDEQLVSLQIYVPELVVQKCMQFNRDELIWDVKNQILAALPKELKEGFNYGLFCPPVNGRAGKFLDEERPLADYPFTDNSAYVELRYKRRIYKINMEEKQLKQLHSRSNLRRLIDHIHNNQVEKITKMCSRGLDPNFHCQETGESPLTLATSLKHPAKVIMALVNGGAHLDFRTKDGATVLHKAVEKNNLEALRTLLDLGSSPNYKDSRGLTTLYYSVLYNSNPQLTEMLLHDHAFIGTADPHGWQEVHQACKYGLVQHLEHLLFYGADMNARNASGNTPLHVCAVNDQESCARVLLFRGADKNALNYANQNPHQVAIIAGNLRLAEIIKNHKPEDVVPYREAPRYNPRRRTSAANMGTTSQNHSDPRLELVISGGKPPSPCPSNHSLPHLSSSDGGIPHSVSGEEDTDESGGTLVNHSTAVETSGAGANGSGTDSDPFDSAKSTPMMEAVCVCVEEYNPSTSGHLQLAKGDLVEILAVSGSGYLEGRRRDGEEGLFPAACIQEMTIRCADTLPPGGRLRANATRNLNANRKWKTFGEPRTVILHKGKKGFGFILRGAKATSPLMERQPTEFWPSLQYLDDVDKGGVAEMAGLKKGDFLLEINGVDVSQASHERVVAIIRQSGDLVSMTVVTVIQQSAATLPPTEKPQLINRQCATLPRKLSTKKAPLPPKRDPKTTLSVGRARARSMVAGLAEIEVLDHTLNEYDSEGRSTKSSSVESIPNKPSSSATPESTATTTPTTATTTPTSNHQTTTSARTRVSAHHVSATELEDFFARHLSGARHHGTIRNRYATLARIHKMKHHKRSKHKSKDEADYRIPKNYSSTPELTFPATSEYETVTHFKRSRSLSDLHVRHSGRHAWVGSKGSGGREHRHKSREKPLQRQHSIPEASKAAHGDRSATPEPSGPSLIKQNGSDIYAETVPVSVKSSDKSSGRASCPPPSYPPPPPPVGQVVKVDVSRGEYADLTTGRQHKSTAIMSSFRPTDSAKLYASPDNFITVGYKKEHQQKCDTTLPKHMKGSGSRSQSLPPKMPQTSTSVSGSASGGRSSAASLEADNSSGDSASTYTPFKGSHRSRDHTGDQSGLQSDRRGTLRKVKHQGKFPAAVSESASPKHYPTLSQEPDYDTSEEDDPTTAIEVKSGLVTFKAVDNEAPKEQVEDSKAKQVTEVANTNMTLRRKRLKSQASVDSAKLQAEIEESLNEEDNNVQNLKSADKPDGAPSDVVLSEETGERIFLGKENPNEAERPKKVAPVPPPKKSDESSKLKDNDSSQDREMNSKAIREAFEKQNPSSDQETTIKQPGKEPIAFKATIVLKQTEVVGKDTKETPFRIKNKELIHQHSAHELLHLKNKDETFRRDNKDVTNREKLVKSPSQGFKERLNDTLDMANQKALNIQNDNRNKIDSNSNQKVAPAVPKKPKQDEVKAQDEITETSDRIKSLQIENNNEEGNTSPIIDAASRSVKENIYNFEKRSNELTTKVNLSPRRKSDVIKITLVGSQQKGNELEKVPPAPSMKTSKSCPKTFEEDVDLDVENALTTAMLHSDAHNQVTRFSAETPTTTIASTNFNDEWRRPDVVSPVNVPQYVETGVKKPPDTPPKSTMSRRVDNYNKIQTLGRKSSERDIDFQDVESTHFTETMTLNRQSLAKSEAAKFQQYPESILQAGRDHHQTRVPVLPPNASPPTTMLPPSKNDYSQQQHNRNMPPTSTGAYLPNANMPSNLEQIHLPPNIPLEVSQKIIAEHMANMKNREAFDEPHDIHQQMQQVRPPGPMSAQARLLDHRHVKVAAPAPNRVSPPKTREDDECLKLCQRVDKSLQLIRLQVDSLRMAAASEPEVITELVPPPPEFNFAAPHHGMGPQQPPQPMHIAPPPEFSDESLARQRRAQQNMITTMDAPISRRTVPPDTANYPYPEHLYRGYHPSMQSPQDHPHHMTMHHPPHNMMPNNMTASPTKTMTLSRSGYPPHHAMPPHQQIRHESNCNTLPHPGSRMMIPPQALQQQHAMPHHRPQQPPQQQPQHPYPQQGRTTRDSPRMMVPGQIPPIPQHKEFRQKPLHQWNMKDVSDWLESLFLPEYKITFAEAGITGSKLANMDNNDLMGLGVKQAGHRLNMERSIKCFIVFFYCIIIINNNISSLESKIEEQPLENDYNQFPSKKMLVPPRKDDGKFDLKSKIYTVGTSDRMFLIQEIPATLREARQFCGNFDMKLFKPDAWENVTEFVTTVKSLWGCAKCITPRFEIWSDLHVNFIDLTNDPSKLWIFLKISDQDPEEEQKEKPCQKSCFDGHLTIQFSNNKNINFRIVSHNTKLPYICLKEMMNTDSTSTASMHTIPPTANTTDNMDSSMETSTTIYSTDSSTTSSTNISSTDFSTMPIIKLSSTDSNMTSITNANSNDSSTTFTTIMLSTDSSTMPTTDISSTDSSTMPTLNISSTESNTISTTNISFTDSNTTSTTNISLTDSSTTSTTNTYSKDSSTMPTSNISSTDSSTMPTLNISSTESNTISTTHISFTDSSTTLTTNISLTDSSTTCTTNTYSNDSSTMPTTNTFSTDSSTCLL</sequence>
<dbReference type="EMBL" id="JABXBU010002228">
    <property type="protein sequence ID" value="KAF8770288.1"/>
    <property type="molecule type" value="Genomic_DNA"/>
</dbReference>
<dbReference type="FunFam" id="2.30.42.10:FF:000018">
    <property type="entry name" value="SH3 and multiple ankyrin repeat domains protein 2"/>
    <property type="match status" value="1"/>
</dbReference>
<dbReference type="InterPro" id="IPR051569">
    <property type="entry name" value="SHANK"/>
</dbReference>
<dbReference type="SUPFAM" id="SSF50156">
    <property type="entry name" value="PDZ domain-like"/>
    <property type="match status" value="1"/>
</dbReference>
<dbReference type="PANTHER" id="PTHR24135:SF28">
    <property type="entry name" value="LD13733P"/>
    <property type="match status" value="1"/>
</dbReference>
<evidence type="ECO:0000256" key="6">
    <source>
        <dbReference type="ARBA" id="ARBA00022537"/>
    </source>
</evidence>
<feature type="compositionally biased region" description="Low complexity" evidence="15">
    <location>
        <begin position="437"/>
        <end position="448"/>
    </location>
</feature>
<keyword evidence="6" id="KW-1052">Target cell membrane</keyword>
<feature type="compositionally biased region" description="Polar residues" evidence="15">
    <location>
        <begin position="407"/>
        <end position="418"/>
    </location>
</feature>
<dbReference type="PROSITE" id="PS50105">
    <property type="entry name" value="SAM_DOMAIN"/>
    <property type="match status" value="1"/>
</dbReference>
<feature type="compositionally biased region" description="Low complexity" evidence="15">
    <location>
        <begin position="2531"/>
        <end position="2540"/>
    </location>
</feature>
<keyword evidence="13" id="KW-0040">ANK repeat</keyword>
<keyword evidence="4" id="KW-0268">Exocytosis</keyword>
<feature type="region of interest" description="Disordered" evidence="15">
    <location>
        <begin position="1221"/>
        <end position="1357"/>
    </location>
</feature>
<feature type="compositionally biased region" description="Polar residues" evidence="15">
    <location>
        <begin position="1338"/>
        <end position="1349"/>
    </location>
</feature>
<dbReference type="GO" id="GO:0043197">
    <property type="term" value="C:dendritic spine"/>
    <property type="evidence" value="ECO:0007669"/>
    <property type="project" value="TreeGrafter"/>
</dbReference>
<dbReference type="GO" id="GO:0044218">
    <property type="term" value="C:other organism cell membrane"/>
    <property type="evidence" value="ECO:0007669"/>
    <property type="project" value="UniProtKB-KW"/>
</dbReference>
<dbReference type="Gene3D" id="3.10.20.90">
    <property type="entry name" value="Phosphatidylinositol 3-kinase Catalytic Subunit, Chain A, domain 1"/>
    <property type="match status" value="1"/>
</dbReference>
<dbReference type="GO" id="GO:0044231">
    <property type="term" value="C:host cell presynaptic membrane"/>
    <property type="evidence" value="ECO:0007669"/>
    <property type="project" value="UniProtKB-KW"/>
</dbReference>
<dbReference type="Pfam" id="PF12796">
    <property type="entry name" value="Ank_2"/>
    <property type="match status" value="2"/>
</dbReference>
<feature type="compositionally biased region" description="Polar residues" evidence="15">
    <location>
        <begin position="1739"/>
        <end position="1749"/>
    </location>
</feature>
<feature type="region of interest" description="Disordered" evidence="15">
    <location>
        <begin position="2493"/>
        <end position="2540"/>
    </location>
</feature>
<dbReference type="Pfam" id="PF00536">
    <property type="entry name" value="SAM_1"/>
    <property type="match status" value="1"/>
</dbReference>
<feature type="compositionally biased region" description="Basic residues" evidence="15">
    <location>
        <begin position="851"/>
        <end position="862"/>
    </location>
</feature>
<dbReference type="Gene3D" id="1.10.150.50">
    <property type="entry name" value="Transcription Factor, Ets-1"/>
    <property type="match status" value="1"/>
</dbReference>
<dbReference type="InterPro" id="IPR032425">
    <property type="entry name" value="FERM_f0"/>
</dbReference>
<reference evidence="19" key="2">
    <citation type="submission" date="2020-06" db="EMBL/GenBank/DDBJ databases">
        <authorList>
            <person name="Sheffer M."/>
        </authorList>
    </citation>
    <scope>NUCLEOTIDE SEQUENCE</scope>
</reference>
<dbReference type="PROSITE" id="PS50106">
    <property type="entry name" value="PDZ"/>
    <property type="match status" value="1"/>
</dbReference>
<evidence type="ECO:0000256" key="15">
    <source>
        <dbReference type="SAM" id="MobiDB-lite"/>
    </source>
</evidence>
<evidence type="ECO:0000256" key="4">
    <source>
        <dbReference type="ARBA" id="ARBA00022483"/>
    </source>
</evidence>
<feature type="compositionally biased region" description="Basic and acidic residues" evidence="15">
    <location>
        <begin position="1307"/>
        <end position="1336"/>
    </location>
</feature>
<evidence type="ECO:0000259" key="16">
    <source>
        <dbReference type="PROSITE" id="PS50002"/>
    </source>
</evidence>
<evidence type="ECO:0000259" key="18">
    <source>
        <dbReference type="PROSITE" id="PS50106"/>
    </source>
</evidence>
<feature type="compositionally biased region" description="Pro residues" evidence="15">
    <location>
        <begin position="991"/>
        <end position="1003"/>
    </location>
</feature>
<dbReference type="CDD" id="cd17091">
    <property type="entry name" value="FERM_F0_SHANK"/>
    <property type="match status" value="1"/>
</dbReference>
<proteinExistence type="predicted"/>
<feature type="domain" description="SAM" evidence="17">
    <location>
        <begin position="2101"/>
        <end position="2164"/>
    </location>
</feature>
<dbReference type="SMART" id="SM00454">
    <property type="entry name" value="SAM"/>
    <property type="match status" value="1"/>
</dbReference>
<keyword evidence="20" id="KW-1185">Reference proteome</keyword>
<keyword evidence="3 14" id="KW-0728">SH3 domain</keyword>
<feature type="repeat" description="ANK" evidence="13">
    <location>
        <begin position="230"/>
        <end position="262"/>
    </location>
</feature>
<dbReference type="GO" id="GO:0045211">
    <property type="term" value="C:postsynaptic membrane"/>
    <property type="evidence" value="ECO:0007669"/>
    <property type="project" value="TreeGrafter"/>
</dbReference>
<feature type="region of interest" description="Disordered" evidence="15">
    <location>
        <begin position="2006"/>
        <end position="2089"/>
    </location>
</feature>
<organism evidence="19 20">
    <name type="scientific">Argiope bruennichi</name>
    <name type="common">Wasp spider</name>
    <name type="synonym">Aranea bruennichi</name>
    <dbReference type="NCBI Taxonomy" id="94029"/>
    <lineage>
        <taxon>Eukaryota</taxon>
        <taxon>Metazoa</taxon>
        <taxon>Ecdysozoa</taxon>
        <taxon>Arthropoda</taxon>
        <taxon>Chelicerata</taxon>
        <taxon>Arachnida</taxon>
        <taxon>Araneae</taxon>
        <taxon>Araneomorphae</taxon>
        <taxon>Entelegynae</taxon>
        <taxon>Araneoidea</taxon>
        <taxon>Araneidae</taxon>
        <taxon>Argiope</taxon>
    </lineage>
</organism>
<dbReference type="GO" id="GO:0005576">
    <property type="term" value="C:extracellular region"/>
    <property type="evidence" value="ECO:0007669"/>
    <property type="project" value="UniProtKB-SubCell"/>
</dbReference>
<feature type="compositionally biased region" description="Polar residues" evidence="15">
    <location>
        <begin position="1107"/>
        <end position="1119"/>
    </location>
</feature>
<feature type="compositionally biased region" description="Low complexity" evidence="15">
    <location>
        <begin position="778"/>
        <end position="809"/>
    </location>
</feature>
<feature type="region of interest" description="Disordered" evidence="15">
    <location>
        <begin position="393"/>
        <end position="470"/>
    </location>
</feature>
<dbReference type="GO" id="GO:0014069">
    <property type="term" value="C:postsynaptic density"/>
    <property type="evidence" value="ECO:0007669"/>
    <property type="project" value="UniProtKB-SubCell"/>
</dbReference>
<feature type="repeat" description="ANK" evidence="13">
    <location>
        <begin position="330"/>
        <end position="362"/>
    </location>
</feature>
<dbReference type="PROSITE" id="PS50297">
    <property type="entry name" value="ANK_REP_REGION"/>
    <property type="match status" value="2"/>
</dbReference>
<feature type="repeat" description="ANK" evidence="13">
    <location>
        <begin position="196"/>
        <end position="229"/>
    </location>
</feature>
<dbReference type="SUPFAM" id="SSF48403">
    <property type="entry name" value="Ankyrin repeat"/>
    <property type="match status" value="1"/>
</dbReference>
<feature type="region of interest" description="Disordered" evidence="15">
    <location>
        <begin position="2448"/>
        <end position="2474"/>
    </location>
</feature>
<dbReference type="GO" id="GO:0035255">
    <property type="term" value="F:ionotropic glutamate receptor binding"/>
    <property type="evidence" value="ECO:0007669"/>
    <property type="project" value="TreeGrafter"/>
</dbReference>
<gene>
    <name evidence="19" type="ORF">HNY73_017837</name>
</gene>
<dbReference type="GO" id="GO:0006887">
    <property type="term" value="P:exocytosis"/>
    <property type="evidence" value="ECO:0007669"/>
    <property type="project" value="UniProtKB-KW"/>
</dbReference>
<feature type="domain" description="PDZ" evidence="18">
    <location>
        <begin position="595"/>
        <end position="688"/>
    </location>
</feature>
<dbReference type="SUPFAM" id="SSF47769">
    <property type="entry name" value="SAM/Pointed domain"/>
    <property type="match status" value="1"/>
</dbReference>
<feature type="repeat" description="ANK" evidence="13">
    <location>
        <begin position="297"/>
        <end position="329"/>
    </location>
</feature>
<dbReference type="Gene3D" id="1.25.40.20">
    <property type="entry name" value="Ankyrin repeat-containing domain"/>
    <property type="match status" value="2"/>
</dbReference>
<evidence type="ECO:0000256" key="1">
    <source>
        <dbReference type="ARBA" id="ARBA00004175"/>
    </source>
</evidence>
<comment type="subcellular location">
    <subcellularLocation>
        <location evidence="12">Postsynaptic density</location>
    </subcellularLocation>
    <subcellularLocation>
        <location evidence="2">Secreted</location>
    </subcellularLocation>
    <subcellularLocation>
        <location evidence="1">Target cell membrane</location>
    </subcellularLocation>
</comment>
<feature type="region of interest" description="Disordered" evidence="15">
    <location>
        <begin position="760"/>
        <end position="816"/>
    </location>
</feature>
<accession>A0A8T0EFV9</accession>
<dbReference type="Pfam" id="PF07653">
    <property type="entry name" value="SH3_2"/>
    <property type="match status" value="1"/>
</dbReference>
<protein>
    <submittedName>
        <fullName evidence="19">SH3 and multiple ankyrin repeat domains like protein</fullName>
    </submittedName>
</protein>
<evidence type="ECO:0000313" key="19">
    <source>
        <dbReference type="EMBL" id="KAF8770288.1"/>
    </source>
</evidence>
<keyword evidence="8" id="KW-0528">Neurotoxin</keyword>
<feature type="region of interest" description="Disordered" evidence="15">
    <location>
        <begin position="711"/>
        <end position="736"/>
    </location>
</feature>
<dbReference type="InterPro" id="IPR013761">
    <property type="entry name" value="SAM/pointed_sf"/>
</dbReference>
<dbReference type="InterPro" id="IPR001452">
    <property type="entry name" value="SH3_domain"/>
</dbReference>
<feature type="compositionally biased region" description="Acidic residues" evidence="15">
    <location>
        <begin position="1246"/>
        <end position="1256"/>
    </location>
</feature>
<dbReference type="Pfam" id="PF00595">
    <property type="entry name" value="PDZ"/>
    <property type="match status" value="1"/>
</dbReference>
<dbReference type="SMART" id="SM00228">
    <property type="entry name" value="PDZ"/>
    <property type="match status" value="1"/>
</dbReference>
<keyword evidence="9" id="KW-0770">Synapse</keyword>
<evidence type="ECO:0000256" key="3">
    <source>
        <dbReference type="ARBA" id="ARBA00022443"/>
    </source>
</evidence>
<keyword evidence="11" id="KW-0472">Membrane</keyword>
<dbReference type="InterPro" id="IPR002110">
    <property type="entry name" value="Ankyrin_rpt"/>
</dbReference>
<evidence type="ECO:0000256" key="10">
    <source>
        <dbReference type="ARBA" id="ARBA00023028"/>
    </source>
</evidence>
<feature type="domain" description="SH3" evidence="16">
    <location>
        <begin position="501"/>
        <end position="561"/>
    </location>
</feature>
<feature type="compositionally biased region" description="Basic and acidic residues" evidence="15">
    <location>
        <begin position="1468"/>
        <end position="1483"/>
    </location>
</feature>
<feature type="compositionally biased region" description="Polar residues" evidence="15">
    <location>
        <begin position="766"/>
        <end position="777"/>
    </location>
</feature>
<evidence type="ECO:0000256" key="8">
    <source>
        <dbReference type="ARBA" id="ARBA00022699"/>
    </source>
</evidence>
<dbReference type="Gene3D" id="2.30.30.40">
    <property type="entry name" value="SH3 Domains"/>
    <property type="match status" value="1"/>
</dbReference>
<feature type="region of interest" description="Disordered" evidence="15">
    <location>
        <begin position="911"/>
        <end position="1006"/>
    </location>
</feature>
<dbReference type="PROSITE" id="PS50088">
    <property type="entry name" value="ANK_REPEAT"/>
    <property type="match status" value="4"/>
</dbReference>
<reference evidence="19" key="1">
    <citation type="journal article" date="2020" name="bioRxiv">
        <title>Chromosome-level reference genome of the European wasp spider Argiope bruennichi: a resource for studies on range expansion and evolutionary adaptation.</title>
        <authorList>
            <person name="Sheffer M.M."/>
            <person name="Hoppe A."/>
            <person name="Krehenwinkel H."/>
            <person name="Uhl G."/>
            <person name="Kuss A.W."/>
            <person name="Jensen L."/>
            <person name="Jensen C."/>
            <person name="Gillespie R.G."/>
            <person name="Hoff K.J."/>
            <person name="Prost S."/>
        </authorList>
    </citation>
    <scope>NUCLEOTIDE SEQUENCE</scope>
</reference>
<feature type="compositionally biased region" description="Low complexity" evidence="15">
    <location>
        <begin position="2493"/>
        <end position="2515"/>
    </location>
</feature>
<dbReference type="CDD" id="cd06746">
    <property type="entry name" value="PDZ_SHANK1_3-like"/>
    <property type="match status" value="1"/>
</dbReference>
<dbReference type="GO" id="GO:0030160">
    <property type="term" value="F:synaptic receptor adaptor activity"/>
    <property type="evidence" value="ECO:0007669"/>
    <property type="project" value="TreeGrafter"/>
</dbReference>
<dbReference type="InterPro" id="IPR001478">
    <property type="entry name" value="PDZ"/>
</dbReference>
<comment type="caution">
    <text evidence="19">The sequence shown here is derived from an EMBL/GenBank/DDBJ whole genome shotgun (WGS) entry which is preliminary data.</text>
</comment>
<evidence type="ECO:0000256" key="9">
    <source>
        <dbReference type="ARBA" id="ARBA00023018"/>
    </source>
</evidence>
<feature type="compositionally biased region" description="Acidic residues" evidence="15">
    <location>
        <begin position="1174"/>
        <end position="1184"/>
    </location>
</feature>
<dbReference type="InterPro" id="IPR036028">
    <property type="entry name" value="SH3-like_dom_sf"/>
</dbReference>
<dbReference type="GO" id="GO:0090729">
    <property type="term" value="F:toxin activity"/>
    <property type="evidence" value="ECO:0007669"/>
    <property type="project" value="UniProtKB-KW"/>
</dbReference>
<keyword evidence="5" id="KW-0964">Secreted</keyword>
<evidence type="ECO:0000256" key="12">
    <source>
        <dbReference type="ARBA" id="ARBA00034105"/>
    </source>
</evidence>
<evidence type="ECO:0000259" key="17">
    <source>
        <dbReference type="PROSITE" id="PS50105"/>
    </source>
</evidence>
<evidence type="ECO:0000256" key="14">
    <source>
        <dbReference type="PROSITE-ProRule" id="PRU00192"/>
    </source>
</evidence>